<evidence type="ECO:0000256" key="4">
    <source>
        <dbReference type="ARBA" id="ARBA00022737"/>
    </source>
</evidence>
<protein>
    <submittedName>
        <fullName evidence="13">Zinc finger protein 502-like</fullName>
    </submittedName>
</protein>
<dbReference type="FunFam" id="3.30.160.60:FF:000848">
    <property type="entry name" value="Zinc finger protein 35"/>
    <property type="match status" value="1"/>
</dbReference>
<dbReference type="SMART" id="SM00355">
    <property type="entry name" value="ZnF_C2H2"/>
    <property type="match status" value="7"/>
</dbReference>
<evidence type="ECO:0000256" key="7">
    <source>
        <dbReference type="ARBA" id="ARBA00023015"/>
    </source>
</evidence>
<dbReference type="SUPFAM" id="SSF57667">
    <property type="entry name" value="beta-beta-alpha zinc fingers"/>
    <property type="match status" value="5"/>
</dbReference>
<evidence type="ECO:0000256" key="2">
    <source>
        <dbReference type="ARBA" id="ARBA00006991"/>
    </source>
</evidence>
<dbReference type="GO" id="GO:0000978">
    <property type="term" value="F:RNA polymerase II cis-regulatory region sequence-specific DNA binding"/>
    <property type="evidence" value="ECO:0007669"/>
    <property type="project" value="TreeGrafter"/>
</dbReference>
<gene>
    <name evidence="13" type="primary">LOC116943033</name>
</gene>
<keyword evidence="7" id="KW-0805">Transcription regulation</keyword>
<evidence type="ECO:0000256" key="9">
    <source>
        <dbReference type="ARBA" id="ARBA00023242"/>
    </source>
</evidence>
<keyword evidence="6" id="KW-0862">Zinc</keyword>
<keyword evidence="9" id="KW-0539">Nucleus</keyword>
<evidence type="ECO:0000256" key="5">
    <source>
        <dbReference type="ARBA" id="ARBA00022771"/>
    </source>
</evidence>
<accession>A0AAJ7WVI7</accession>
<dbReference type="GeneID" id="116943033"/>
<reference evidence="13" key="1">
    <citation type="submission" date="2025-08" db="UniProtKB">
        <authorList>
            <consortium name="RefSeq"/>
        </authorList>
    </citation>
    <scope>IDENTIFICATION</scope>
    <source>
        <tissue evidence="13">Sperm</tissue>
    </source>
</reference>
<dbReference type="FunFam" id="3.30.160.60:FF:002343">
    <property type="entry name" value="Zinc finger protein 33A"/>
    <property type="match status" value="2"/>
</dbReference>
<dbReference type="AlphaFoldDB" id="A0AAJ7WVI7"/>
<name>A0AAJ7WVI7_PETMA</name>
<evidence type="ECO:0000259" key="11">
    <source>
        <dbReference type="PROSITE" id="PS50157"/>
    </source>
</evidence>
<evidence type="ECO:0000256" key="1">
    <source>
        <dbReference type="ARBA" id="ARBA00004123"/>
    </source>
</evidence>
<evidence type="ECO:0000256" key="8">
    <source>
        <dbReference type="ARBA" id="ARBA00023163"/>
    </source>
</evidence>
<keyword evidence="3" id="KW-0479">Metal-binding</keyword>
<dbReference type="GO" id="GO:0001227">
    <property type="term" value="F:DNA-binding transcription repressor activity, RNA polymerase II-specific"/>
    <property type="evidence" value="ECO:0007669"/>
    <property type="project" value="TreeGrafter"/>
</dbReference>
<feature type="domain" description="C2H2-type" evidence="11">
    <location>
        <begin position="179"/>
        <end position="206"/>
    </location>
</feature>
<evidence type="ECO:0000313" key="13">
    <source>
        <dbReference type="RefSeq" id="XP_032811535.1"/>
    </source>
</evidence>
<dbReference type="PROSITE" id="PS00028">
    <property type="entry name" value="ZINC_FINGER_C2H2_1"/>
    <property type="match status" value="6"/>
</dbReference>
<feature type="domain" description="C2H2-type" evidence="11">
    <location>
        <begin position="346"/>
        <end position="373"/>
    </location>
</feature>
<proteinExistence type="inferred from homology"/>
<keyword evidence="8" id="KW-0804">Transcription</keyword>
<dbReference type="FunFam" id="3.30.160.60:FF:000446">
    <property type="entry name" value="Zinc finger protein"/>
    <property type="match status" value="1"/>
</dbReference>
<dbReference type="RefSeq" id="XP_032811535.1">
    <property type="nucleotide sequence ID" value="XM_032955644.1"/>
</dbReference>
<dbReference type="GO" id="GO:0001817">
    <property type="term" value="P:regulation of cytokine production"/>
    <property type="evidence" value="ECO:0007669"/>
    <property type="project" value="TreeGrafter"/>
</dbReference>
<feature type="domain" description="C2H2-type" evidence="11">
    <location>
        <begin position="290"/>
        <end position="317"/>
    </location>
</feature>
<evidence type="ECO:0000256" key="6">
    <source>
        <dbReference type="ARBA" id="ARBA00022833"/>
    </source>
</evidence>
<sequence>MDGSAMCAETSAHPLTRDSLNEAIKVEKEEFLESDASSSKTGFIPFLTGYRIKTEVCDDGEDLEKNVDLVIEFVTSMAPEAGETSHAPKAGTSKLLQRGASDAVKLEKADVGSSTRRMSAACTVGRSIWMGAVRQNAERQRRRCNLALKEIGLRGSKPYSVKLTGDAFKKHKALGERAYHCERCGRGFLQNGAFKRHRRMHTRGNLYGCDFHERMFRSYGSLSYYWKRDKGGTWHLCKGYGKADLRTNQLGCHQVTQSSEKSFGTLKESKASLFTQLKNEQRIHRGENCRRCEKCGEAFSKVTKRNSHQCIHRQETPHCCKVCNKVFSHAKHLNNHQHIHMRDKPFICKECGKAFSQVTQLNNHWRIHTGEKPYHCKMCDKAFSQVTNLNNHYRTHTGEKPYRCQICGKAFTQVTNLNNHYRTHTGEKPFRCKMCDKAFSQVANLNSHQRIHHPMY</sequence>
<dbReference type="GO" id="GO:0008270">
    <property type="term" value="F:zinc ion binding"/>
    <property type="evidence" value="ECO:0007669"/>
    <property type="project" value="UniProtKB-KW"/>
</dbReference>
<dbReference type="Gene3D" id="3.30.160.60">
    <property type="entry name" value="Classic Zinc Finger"/>
    <property type="match status" value="6"/>
</dbReference>
<dbReference type="GO" id="GO:0005654">
    <property type="term" value="C:nucleoplasm"/>
    <property type="evidence" value="ECO:0007669"/>
    <property type="project" value="TreeGrafter"/>
</dbReference>
<keyword evidence="12" id="KW-1185">Reference proteome</keyword>
<evidence type="ECO:0000313" key="12">
    <source>
        <dbReference type="Proteomes" id="UP001318040"/>
    </source>
</evidence>
<keyword evidence="5 10" id="KW-0863">Zinc-finger</keyword>
<dbReference type="FunFam" id="3.30.160.60:FF:000290">
    <property type="entry name" value="Zinc finger protein 697 isoform X1"/>
    <property type="match status" value="1"/>
</dbReference>
<comment type="subcellular location">
    <subcellularLocation>
        <location evidence="1">Nucleus</location>
    </subcellularLocation>
</comment>
<feature type="domain" description="C2H2-type" evidence="11">
    <location>
        <begin position="374"/>
        <end position="401"/>
    </location>
</feature>
<feature type="domain" description="C2H2-type" evidence="11">
    <location>
        <begin position="430"/>
        <end position="452"/>
    </location>
</feature>
<dbReference type="InterPro" id="IPR013087">
    <property type="entry name" value="Znf_C2H2_type"/>
</dbReference>
<dbReference type="GO" id="GO:0002682">
    <property type="term" value="P:regulation of immune system process"/>
    <property type="evidence" value="ECO:0007669"/>
    <property type="project" value="TreeGrafter"/>
</dbReference>
<comment type="similarity">
    <text evidence="2">Belongs to the krueppel C2H2-type zinc-finger protein family.</text>
</comment>
<dbReference type="PROSITE" id="PS50157">
    <property type="entry name" value="ZINC_FINGER_C2H2_2"/>
    <property type="match status" value="7"/>
</dbReference>
<feature type="domain" description="C2H2-type" evidence="11">
    <location>
        <begin position="318"/>
        <end position="345"/>
    </location>
</feature>
<feature type="domain" description="C2H2-type" evidence="11">
    <location>
        <begin position="402"/>
        <end position="429"/>
    </location>
</feature>
<dbReference type="Pfam" id="PF00096">
    <property type="entry name" value="zf-C2H2"/>
    <property type="match status" value="4"/>
</dbReference>
<organism evidence="12 13">
    <name type="scientific">Petromyzon marinus</name>
    <name type="common">Sea lamprey</name>
    <dbReference type="NCBI Taxonomy" id="7757"/>
    <lineage>
        <taxon>Eukaryota</taxon>
        <taxon>Metazoa</taxon>
        <taxon>Chordata</taxon>
        <taxon>Craniata</taxon>
        <taxon>Vertebrata</taxon>
        <taxon>Cyclostomata</taxon>
        <taxon>Hyperoartia</taxon>
        <taxon>Petromyzontiformes</taxon>
        <taxon>Petromyzontidae</taxon>
        <taxon>Petromyzon</taxon>
    </lineage>
</organism>
<evidence type="ECO:0000256" key="10">
    <source>
        <dbReference type="PROSITE-ProRule" id="PRU00042"/>
    </source>
</evidence>
<dbReference type="InterPro" id="IPR036236">
    <property type="entry name" value="Znf_C2H2_sf"/>
</dbReference>
<evidence type="ECO:0000256" key="3">
    <source>
        <dbReference type="ARBA" id="ARBA00022723"/>
    </source>
</evidence>
<dbReference type="Proteomes" id="UP001318040">
    <property type="component" value="Chromosome 1"/>
</dbReference>
<dbReference type="PANTHER" id="PTHR24399">
    <property type="entry name" value="ZINC FINGER AND BTB DOMAIN-CONTAINING"/>
    <property type="match status" value="1"/>
</dbReference>
<dbReference type="KEGG" id="pmrn:116943033"/>
<keyword evidence="4" id="KW-0677">Repeat</keyword>
<dbReference type="PANTHER" id="PTHR24399:SF75">
    <property type="entry name" value="ZFP14 ZINC FINGER PROTEIN-RELATED"/>
    <property type="match status" value="1"/>
</dbReference>